<evidence type="ECO:0000313" key="3">
    <source>
        <dbReference type="EMBL" id="TGZ77355.1"/>
    </source>
</evidence>
<feature type="signal peptide" evidence="2">
    <location>
        <begin position="1"/>
        <end position="24"/>
    </location>
</feature>
<keyword evidence="2" id="KW-0732">Signal</keyword>
<feature type="chain" id="PRO_5020414499" evidence="2">
    <location>
        <begin position="25"/>
        <end position="265"/>
    </location>
</feature>
<organism evidence="3 4">
    <name type="scientific">Ascodesmis nigricans</name>
    <dbReference type="NCBI Taxonomy" id="341454"/>
    <lineage>
        <taxon>Eukaryota</taxon>
        <taxon>Fungi</taxon>
        <taxon>Dikarya</taxon>
        <taxon>Ascomycota</taxon>
        <taxon>Pezizomycotina</taxon>
        <taxon>Pezizomycetes</taxon>
        <taxon>Pezizales</taxon>
        <taxon>Ascodesmidaceae</taxon>
        <taxon>Ascodesmis</taxon>
    </lineage>
</organism>
<dbReference type="EMBL" id="ML220154">
    <property type="protein sequence ID" value="TGZ77355.1"/>
    <property type="molecule type" value="Genomic_DNA"/>
</dbReference>
<sequence>MIQVGLLPPTHLFLLLYIVSSAQGYPLQIRAITSSSNPHLSSAAPRTPSLSEGDKAGIILGSITAFIALLALSQKWKCWQQWRFWRRAAPKTQTQTEGGELELPKMTPETTTESQESGITGISSTTCVSHANGTSGASGDSDGGVFPGPGDPEPAVTVEVSREDHGDNINTETWRNIIAAISTTHSDMEHPDQIRQVLPADMVEMAVIMQPARAVAPSGELEPHPISTLTPAVSPPFRVYVVSVLIARALLVPESQARPLDSDLH</sequence>
<feature type="region of interest" description="Disordered" evidence="1">
    <location>
        <begin position="132"/>
        <end position="152"/>
    </location>
</feature>
<dbReference type="Proteomes" id="UP000298138">
    <property type="component" value="Unassembled WGS sequence"/>
</dbReference>
<name>A0A4S2MKI4_9PEZI</name>
<evidence type="ECO:0000313" key="4">
    <source>
        <dbReference type="Proteomes" id="UP000298138"/>
    </source>
</evidence>
<dbReference type="InParanoid" id="A0A4S2MKI4"/>
<evidence type="ECO:0000256" key="2">
    <source>
        <dbReference type="SAM" id="SignalP"/>
    </source>
</evidence>
<protein>
    <submittedName>
        <fullName evidence="3">Uncharacterized protein</fullName>
    </submittedName>
</protein>
<keyword evidence="4" id="KW-1185">Reference proteome</keyword>
<accession>A0A4S2MKI4</accession>
<proteinExistence type="predicted"/>
<reference evidence="3 4" key="1">
    <citation type="submission" date="2019-04" db="EMBL/GenBank/DDBJ databases">
        <title>Comparative genomics and transcriptomics to analyze fruiting body development in filamentous ascomycetes.</title>
        <authorList>
            <consortium name="DOE Joint Genome Institute"/>
            <person name="Lutkenhaus R."/>
            <person name="Traeger S."/>
            <person name="Breuer J."/>
            <person name="Kuo A."/>
            <person name="Lipzen A."/>
            <person name="Pangilinan J."/>
            <person name="Dilworth D."/>
            <person name="Sandor L."/>
            <person name="Poggeler S."/>
            <person name="Barry K."/>
            <person name="Grigoriev I.V."/>
            <person name="Nowrousian M."/>
        </authorList>
    </citation>
    <scope>NUCLEOTIDE SEQUENCE [LARGE SCALE GENOMIC DNA]</scope>
    <source>
        <strain evidence="3 4">CBS 389.68</strain>
    </source>
</reference>
<gene>
    <name evidence="3" type="ORF">EX30DRAFT_351875</name>
</gene>
<evidence type="ECO:0000256" key="1">
    <source>
        <dbReference type="SAM" id="MobiDB-lite"/>
    </source>
</evidence>
<dbReference type="AlphaFoldDB" id="A0A4S2MKI4"/>